<name>A0ABM1SL01_LIMPO</name>
<reference evidence="2" key="1">
    <citation type="submission" date="2025-08" db="UniProtKB">
        <authorList>
            <consortium name="RefSeq"/>
        </authorList>
    </citation>
    <scope>IDENTIFICATION</scope>
    <source>
        <tissue evidence="2">Muscle</tissue>
    </source>
</reference>
<dbReference type="Proteomes" id="UP000694941">
    <property type="component" value="Unplaced"/>
</dbReference>
<dbReference type="RefSeq" id="XP_022244307.1">
    <property type="nucleotide sequence ID" value="XM_022388599.1"/>
</dbReference>
<evidence type="ECO:0000313" key="2">
    <source>
        <dbReference type="RefSeq" id="XP_022244307.1"/>
    </source>
</evidence>
<dbReference type="GeneID" id="111086288"/>
<proteinExistence type="predicted"/>
<organism evidence="1 2">
    <name type="scientific">Limulus polyphemus</name>
    <name type="common">Atlantic horseshoe crab</name>
    <dbReference type="NCBI Taxonomy" id="6850"/>
    <lineage>
        <taxon>Eukaryota</taxon>
        <taxon>Metazoa</taxon>
        <taxon>Ecdysozoa</taxon>
        <taxon>Arthropoda</taxon>
        <taxon>Chelicerata</taxon>
        <taxon>Merostomata</taxon>
        <taxon>Xiphosura</taxon>
        <taxon>Limulidae</taxon>
        <taxon>Limulus</taxon>
    </lineage>
</organism>
<evidence type="ECO:0000313" key="1">
    <source>
        <dbReference type="Proteomes" id="UP000694941"/>
    </source>
</evidence>
<keyword evidence="1" id="KW-1185">Reference proteome</keyword>
<accession>A0ABM1SL01</accession>
<sequence>MASSHHKLSQNIGFVRRKKECELPGLEGLPLLPPIPSLKNFPKDRYKNSKLLNFRLFGEKQKEQQRKLEQKAKRIQRWLAENPAPAPPPYPGLVHQQEFYVGELKKSVASSPIASLPQQWQEGILKRSLSFHKSSTNLSPVIERLLADVEENYVKTMRKAAVNHVFKVSEEQVTKSKQPQILLEMVTEEKQTRFMNTRKILENKLHIMHPTVRKVMDLTKCYLSKIQLIDISIFYSQRPIDLEDLDDAVIAECGKTESKLMQTWWPEVSAVLANRKALEGLKGDKRKSLLSCIDTFITLQARHLSSVK</sequence>
<gene>
    <name evidence="2" type="primary">LOC111086288</name>
</gene>
<protein>
    <submittedName>
        <fullName evidence="2">Dynein heavy chain 12, axonemal-like</fullName>
    </submittedName>
</protein>